<evidence type="ECO:0000256" key="8">
    <source>
        <dbReference type="RuleBase" id="RU363064"/>
    </source>
</evidence>
<feature type="transmembrane region" description="Helical" evidence="8">
    <location>
        <begin position="420"/>
        <end position="443"/>
    </location>
</feature>
<keyword evidence="8" id="KW-0997">Cell inner membrane</keyword>
<dbReference type="InterPro" id="IPR001463">
    <property type="entry name" value="Na/Ala_symport"/>
</dbReference>
<feature type="transmembrane region" description="Helical" evidence="8">
    <location>
        <begin position="216"/>
        <end position="238"/>
    </location>
</feature>
<dbReference type="RefSeq" id="WP_280318900.1">
    <property type="nucleotide sequence ID" value="NZ_CP118605.1"/>
</dbReference>
<keyword evidence="5 8" id="KW-0812">Transmembrane</keyword>
<feature type="transmembrane region" description="Helical" evidence="8">
    <location>
        <begin position="311"/>
        <end position="336"/>
    </location>
</feature>
<gene>
    <name evidence="10" type="ORF">PVT68_13565</name>
</gene>
<evidence type="ECO:0000256" key="6">
    <source>
        <dbReference type="ARBA" id="ARBA00022989"/>
    </source>
</evidence>
<dbReference type="EMBL" id="CP118605">
    <property type="protein sequence ID" value="WGL15794.1"/>
    <property type="molecule type" value="Genomic_DNA"/>
</dbReference>
<feature type="transmembrane region" description="Helical" evidence="8">
    <location>
        <begin position="258"/>
        <end position="279"/>
    </location>
</feature>
<evidence type="ECO:0000256" key="2">
    <source>
        <dbReference type="ARBA" id="ARBA00009261"/>
    </source>
</evidence>
<feature type="signal peptide" evidence="9">
    <location>
        <begin position="1"/>
        <end position="35"/>
    </location>
</feature>
<dbReference type="Pfam" id="PF01235">
    <property type="entry name" value="Na_Ala_symp"/>
    <property type="match status" value="1"/>
</dbReference>
<dbReference type="NCBIfam" id="TIGR00835">
    <property type="entry name" value="agcS"/>
    <property type="match status" value="1"/>
</dbReference>
<evidence type="ECO:0000256" key="7">
    <source>
        <dbReference type="ARBA" id="ARBA00023136"/>
    </source>
</evidence>
<comment type="subcellular location">
    <subcellularLocation>
        <location evidence="8">Cell inner membrane</location>
        <topology evidence="8">Multi-pass membrane protein</topology>
    </subcellularLocation>
    <subcellularLocation>
        <location evidence="1">Cell membrane</location>
        <topology evidence="1">Multi-pass membrane protein</topology>
    </subcellularLocation>
</comment>
<sequence>MQYRTPAGRPASIFQGTRRSLLLAVLSVLPTVANAAEAGAIDAWINSAMAPVTQALSAVVFYSVPVFGADLPLVVLWLVIAAIFFTVYFGFINLRGLSHALRIVSGKHKITVQDSDGTSGEVSHFQALATAVSGTVGIGNIGGVAVAISVGGPGAAFWMIVAGVLGMATKFVECTLGTLYRRENPDGSVSGGPMYYLERGFAQKGFTRSGKFLGRLYAVGIVIGCLGIGNMFQANQAYMQFVNVTGGTGESWFADKGWVFGLGLAVLVALVIVGGIRSIARVTGKVVPFMALFYCIGALVILMMNREALPFAFGAIFEGAFSAEGVAGGVLGVMVVGFQRAVFSNEAGIGSAAIAHSAVKTNDPVTEGYVALLEPFIDTVIISTMTALVIITTLYYVPGFTQGLGGIEMTSLAFERNVSWSPYFIALAGFLFAFSTLIAWAYYGLKGWTYLVGEGKKGEAAFKLFFCLFVVIGCSIQLSAILDFSDAMVFFICVPNIIGLYMLAPVAKRYLTEHNEKFRTQVGENTLPDTVGNS</sequence>
<comment type="similarity">
    <text evidence="2 8">Belongs to the alanine or glycine:cation symporter (AGCS) (TC 2.A.25) family.</text>
</comment>
<dbReference type="PANTHER" id="PTHR30330">
    <property type="entry name" value="AGSS FAMILY TRANSPORTER, SODIUM-ALANINE"/>
    <property type="match status" value="1"/>
</dbReference>
<keyword evidence="11" id="KW-1185">Reference proteome</keyword>
<reference evidence="10 11" key="1">
    <citation type="submission" date="2023-02" db="EMBL/GenBank/DDBJ databases">
        <title>Description and genomic characterization of Microbulbifer bruguierae sp. nov., isolated from the sediment of mangrove plant Bruguiera sexangula.</title>
        <authorList>
            <person name="Long M."/>
        </authorList>
    </citation>
    <scope>NUCLEOTIDE SEQUENCE [LARGE SCALE GENOMIC DNA]</scope>
    <source>
        <strain evidence="10 11">H12</strain>
    </source>
</reference>
<feature type="transmembrane region" description="Helical" evidence="8">
    <location>
        <begin position="380"/>
        <end position="400"/>
    </location>
</feature>
<keyword evidence="8" id="KW-0769">Symport</keyword>
<evidence type="ECO:0000256" key="3">
    <source>
        <dbReference type="ARBA" id="ARBA00022448"/>
    </source>
</evidence>
<keyword evidence="3 8" id="KW-0813">Transport</keyword>
<keyword evidence="7 8" id="KW-0472">Membrane</keyword>
<dbReference type="Proteomes" id="UP001236500">
    <property type="component" value="Chromosome"/>
</dbReference>
<evidence type="ECO:0000256" key="5">
    <source>
        <dbReference type="ARBA" id="ARBA00022692"/>
    </source>
</evidence>
<dbReference type="PRINTS" id="PR00175">
    <property type="entry name" value="NAALASMPORT"/>
</dbReference>
<evidence type="ECO:0000256" key="4">
    <source>
        <dbReference type="ARBA" id="ARBA00022475"/>
    </source>
</evidence>
<feature type="transmembrane region" description="Helical" evidence="8">
    <location>
        <begin position="286"/>
        <end position="305"/>
    </location>
</feature>
<keyword evidence="9" id="KW-0732">Signal</keyword>
<evidence type="ECO:0000313" key="11">
    <source>
        <dbReference type="Proteomes" id="UP001236500"/>
    </source>
</evidence>
<dbReference type="PANTHER" id="PTHR30330:SF3">
    <property type="entry name" value="TRANSCRIPTIONAL REGULATOR, LRP FAMILY"/>
    <property type="match status" value="1"/>
</dbReference>
<feature type="transmembrane region" description="Helical" evidence="8">
    <location>
        <begin position="488"/>
        <end position="507"/>
    </location>
</feature>
<organism evidence="10 11">
    <name type="scientific">Microbulbifer bruguierae</name>
    <dbReference type="NCBI Taxonomy" id="3029061"/>
    <lineage>
        <taxon>Bacteria</taxon>
        <taxon>Pseudomonadati</taxon>
        <taxon>Pseudomonadota</taxon>
        <taxon>Gammaproteobacteria</taxon>
        <taxon>Cellvibrionales</taxon>
        <taxon>Microbulbiferaceae</taxon>
        <taxon>Microbulbifer</taxon>
    </lineage>
</organism>
<evidence type="ECO:0000313" key="10">
    <source>
        <dbReference type="EMBL" id="WGL15794.1"/>
    </source>
</evidence>
<dbReference type="Gene3D" id="1.20.1740.10">
    <property type="entry name" value="Amino acid/polyamine transporter I"/>
    <property type="match status" value="1"/>
</dbReference>
<feature type="transmembrane region" description="Helical" evidence="8">
    <location>
        <begin position="71"/>
        <end position="92"/>
    </location>
</feature>
<evidence type="ECO:0000256" key="9">
    <source>
        <dbReference type="SAM" id="SignalP"/>
    </source>
</evidence>
<keyword evidence="6 8" id="KW-1133">Transmembrane helix</keyword>
<accession>A0ABY8NA57</accession>
<protein>
    <submittedName>
        <fullName evidence="10">Alanine/glycine:cation symporter family protein</fullName>
    </submittedName>
</protein>
<keyword evidence="4" id="KW-1003">Cell membrane</keyword>
<proteinExistence type="inferred from homology"/>
<name>A0ABY8NA57_9GAMM</name>
<feature type="transmembrane region" description="Helical" evidence="8">
    <location>
        <begin position="464"/>
        <end position="482"/>
    </location>
</feature>
<evidence type="ECO:0000256" key="1">
    <source>
        <dbReference type="ARBA" id="ARBA00004651"/>
    </source>
</evidence>
<feature type="chain" id="PRO_5047352247" evidence="9">
    <location>
        <begin position="36"/>
        <end position="534"/>
    </location>
</feature>